<sequence>MTERLTLQGFEYHTFETLERDSRPIVVFHKTGGDEGELVPLANTVAPGTAVVGLRGQVVEDSKLRFFKRLGAGRFDEADLATRADDLNEFLRQFISTHRVRPPVALGLSNGANIITAALYRGDPPLSAAVLLRPAIPFRNATPASIGGTKVLVVGGMSDETVKPDEILRLTDALRAAGARVDLTMIAAAGHRLVTGDEAAIQGWLKMI</sequence>
<dbReference type="InterPro" id="IPR001375">
    <property type="entry name" value="Peptidase_S9_cat"/>
</dbReference>
<evidence type="ECO:0000313" key="3">
    <source>
        <dbReference type="Proteomes" id="UP000294576"/>
    </source>
</evidence>
<evidence type="ECO:0000313" key="2">
    <source>
        <dbReference type="EMBL" id="TCU06071.1"/>
    </source>
</evidence>
<dbReference type="RefSeq" id="WP_132568669.1">
    <property type="nucleotide sequence ID" value="NZ_SMBH01000033.1"/>
</dbReference>
<comment type="caution">
    <text evidence="2">The sequence shown here is derived from an EMBL/GenBank/DDBJ whole genome shotgun (WGS) entry which is preliminary data.</text>
</comment>
<dbReference type="GO" id="GO:0006508">
    <property type="term" value="P:proteolysis"/>
    <property type="evidence" value="ECO:0007669"/>
    <property type="project" value="InterPro"/>
</dbReference>
<dbReference type="SUPFAM" id="SSF53474">
    <property type="entry name" value="alpha/beta-Hydrolases"/>
    <property type="match status" value="1"/>
</dbReference>
<protein>
    <submittedName>
        <fullName evidence="2">Phospholipase/carboxylesterase</fullName>
    </submittedName>
</protein>
<organism evidence="2 3">
    <name type="scientific">Rhizobium sullae</name>
    <name type="common">Rhizobium hedysari</name>
    <dbReference type="NCBI Taxonomy" id="50338"/>
    <lineage>
        <taxon>Bacteria</taxon>
        <taxon>Pseudomonadati</taxon>
        <taxon>Pseudomonadota</taxon>
        <taxon>Alphaproteobacteria</taxon>
        <taxon>Hyphomicrobiales</taxon>
        <taxon>Rhizobiaceae</taxon>
        <taxon>Rhizobium/Agrobacterium group</taxon>
        <taxon>Rhizobium</taxon>
    </lineage>
</organism>
<dbReference type="AlphaFoldDB" id="A0A4R3PR84"/>
<gene>
    <name evidence="2" type="ORF">EV132_13314</name>
</gene>
<dbReference type="Pfam" id="PF00326">
    <property type="entry name" value="Peptidase_S9"/>
    <property type="match status" value="1"/>
</dbReference>
<dbReference type="EMBL" id="SMBH01000033">
    <property type="protein sequence ID" value="TCU06071.1"/>
    <property type="molecule type" value="Genomic_DNA"/>
</dbReference>
<dbReference type="InterPro" id="IPR029058">
    <property type="entry name" value="AB_hydrolase_fold"/>
</dbReference>
<accession>A0A4R3PR84</accession>
<name>A0A4R3PR84_RHISU</name>
<proteinExistence type="predicted"/>
<feature type="domain" description="Peptidase S9 prolyl oligopeptidase catalytic" evidence="1">
    <location>
        <begin position="147"/>
        <end position="198"/>
    </location>
</feature>
<dbReference type="Proteomes" id="UP000294576">
    <property type="component" value="Unassembled WGS sequence"/>
</dbReference>
<dbReference type="GO" id="GO:0008236">
    <property type="term" value="F:serine-type peptidase activity"/>
    <property type="evidence" value="ECO:0007669"/>
    <property type="project" value="InterPro"/>
</dbReference>
<reference evidence="2 3" key="1">
    <citation type="submission" date="2019-03" db="EMBL/GenBank/DDBJ databases">
        <title>Genomic Encyclopedia of Type Strains, Phase IV (KMG-V): Genome sequencing to study the core and pangenomes of soil and plant-associated prokaryotes.</title>
        <authorList>
            <person name="Whitman W."/>
        </authorList>
    </citation>
    <scope>NUCLEOTIDE SEQUENCE [LARGE SCALE GENOMIC DNA]</scope>
    <source>
        <strain evidence="2 3">Hc14</strain>
    </source>
</reference>
<evidence type="ECO:0000259" key="1">
    <source>
        <dbReference type="Pfam" id="PF00326"/>
    </source>
</evidence>
<dbReference type="Gene3D" id="3.40.50.1820">
    <property type="entry name" value="alpha/beta hydrolase"/>
    <property type="match status" value="1"/>
</dbReference>